<name>A0A9P7Z6V9_9HELO</name>
<feature type="compositionally biased region" description="Polar residues" evidence="1">
    <location>
        <begin position="18"/>
        <end position="28"/>
    </location>
</feature>
<gene>
    <name evidence="2" type="ORF">BJ878DRAFT_498782</name>
</gene>
<evidence type="ECO:0000313" key="3">
    <source>
        <dbReference type="Proteomes" id="UP000887226"/>
    </source>
</evidence>
<sequence length="303" mass="30750">MNKLDPRVDQKGTKDIDSNSAGEDTTTGKPHHKGPVVLGGPAVGATTHEAAADKHGLGTSHDSNLHTGTDSGPLGSGHHGTTSTSHTGRDAALGVGAAGAAEHEHNKSKHDSSSLTEKPVGTDTGDKLHGVERNRGVQGHSSTVGDSGHHIGGSQNSSHVGHGHTTGAGEHSSHTGRDAAVLGGAAYEGQKHEPSTHHIGGETSSHVGHGHSGHHDRAGLTDRSAQSGLGHQGTNQDGFAGNSQTGTGLTGSNDSTNLSRDNTTEHSGEHKGFDSEARRGTTSGLHTNPAIHHVPAVGKHHQN</sequence>
<feature type="compositionally biased region" description="Low complexity" evidence="1">
    <location>
        <begin position="79"/>
        <end position="100"/>
    </location>
</feature>
<organism evidence="2 3">
    <name type="scientific">Calycina marina</name>
    <dbReference type="NCBI Taxonomy" id="1763456"/>
    <lineage>
        <taxon>Eukaryota</taxon>
        <taxon>Fungi</taxon>
        <taxon>Dikarya</taxon>
        <taxon>Ascomycota</taxon>
        <taxon>Pezizomycotina</taxon>
        <taxon>Leotiomycetes</taxon>
        <taxon>Helotiales</taxon>
        <taxon>Pezizellaceae</taxon>
        <taxon>Calycina</taxon>
    </lineage>
</organism>
<feature type="region of interest" description="Disordered" evidence="1">
    <location>
        <begin position="190"/>
        <end position="303"/>
    </location>
</feature>
<feature type="compositionally biased region" description="Basic and acidic residues" evidence="1">
    <location>
        <begin position="124"/>
        <end position="135"/>
    </location>
</feature>
<reference evidence="2" key="1">
    <citation type="journal article" date="2021" name="IMA Fungus">
        <title>Genomic characterization of three marine fungi, including Emericellopsis atlantica sp. nov. with signatures of a generalist lifestyle and marine biomass degradation.</title>
        <authorList>
            <person name="Hagestad O.C."/>
            <person name="Hou L."/>
            <person name="Andersen J.H."/>
            <person name="Hansen E.H."/>
            <person name="Altermark B."/>
            <person name="Li C."/>
            <person name="Kuhnert E."/>
            <person name="Cox R.J."/>
            <person name="Crous P.W."/>
            <person name="Spatafora J.W."/>
            <person name="Lail K."/>
            <person name="Amirebrahimi M."/>
            <person name="Lipzen A."/>
            <person name="Pangilinan J."/>
            <person name="Andreopoulos W."/>
            <person name="Hayes R.D."/>
            <person name="Ng V."/>
            <person name="Grigoriev I.V."/>
            <person name="Jackson S.A."/>
            <person name="Sutton T.D.S."/>
            <person name="Dobson A.D.W."/>
            <person name="Rama T."/>
        </authorList>
    </citation>
    <scope>NUCLEOTIDE SEQUENCE</scope>
    <source>
        <strain evidence="2">TRa3180A</strain>
    </source>
</reference>
<accession>A0A9P7Z6V9</accession>
<feature type="compositionally biased region" description="Basic and acidic residues" evidence="1">
    <location>
        <begin position="101"/>
        <end position="112"/>
    </location>
</feature>
<feature type="region of interest" description="Disordered" evidence="1">
    <location>
        <begin position="1"/>
        <end position="176"/>
    </location>
</feature>
<evidence type="ECO:0000313" key="2">
    <source>
        <dbReference type="EMBL" id="KAG9246035.1"/>
    </source>
</evidence>
<feature type="compositionally biased region" description="Polar residues" evidence="1">
    <location>
        <begin position="223"/>
        <end position="261"/>
    </location>
</feature>
<dbReference type="OrthoDB" id="2590867at2759"/>
<evidence type="ECO:0000256" key="1">
    <source>
        <dbReference type="SAM" id="MobiDB-lite"/>
    </source>
</evidence>
<keyword evidence="3" id="KW-1185">Reference proteome</keyword>
<feature type="compositionally biased region" description="Basic and acidic residues" evidence="1">
    <location>
        <begin position="190"/>
        <end position="200"/>
    </location>
</feature>
<feature type="compositionally biased region" description="Basic and acidic residues" evidence="1">
    <location>
        <begin position="1"/>
        <end position="17"/>
    </location>
</feature>
<protein>
    <submittedName>
        <fullName evidence="2">Uncharacterized protein</fullName>
    </submittedName>
</protein>
<feature type="compositionally biased region" description="Polar residues" evidence="1">
    <location>
        <begin position="60"/>
        <end position="70"/>
    </location>
</feature>
<dbReference type="EMBL" id="MU253820">
    <property type="protein sequence ID" value="KAG9246035.1"/>
    <property type="molecule type" value="Genomic_DNA"/>
</dbReference>
<comment type="caution">
    <text evidence="2">The sequence shown here is derived from an EMBL/GenBank/DDBJ whole genome shotgun (WGS) entry which is preliminary data.</text>
</comment>
<dbReference type="Proteomes" id="UP000887226">
    <property type="component" value="Unassembled WGS sequence"/>
</dbReference>
<feature type="compositionally biased region" description="Basic and acidic residues" evidence="1">
    <location>
        <begin position="262"/>
        <end position="279"/>
    </location>
</feature>
<proteinExistence type="predicted"/>
<dbReference type="AlphaFoldDB" id="A0A9P7Z6V9"/>
<feature type="compositionally biased region" description="Low complexity" evidence="1">
    <location>
        <begin position="35"/>
        <end position="45"/>
    </location>
</feature>